<name>A0A0F7SS49_PHARH</name>
<dbReference type="SUPFAM" id="SSF48350">
    <property type="entry name" value="GTPase activation domain, GAP"/>
    <property type="match status" value="1"/>
</dbReference>
<feature type="compositionally biased region" description="Basic and acidic residues" evidence="1">
    <location>
        <begin position="1156"/>
        <end position="1177"/>
    </location>
</feature>
<feature type="compositionally biased region" description="Low complexity" evidence="1">
    <location>
        <begin position="296"/>
        <end position="336"/>
    </location>
</feature>
<protein>
    <submittedName>
        <fullName evidence="3">Rac GTPase-activating protein BCR/ABR</fullName>
    </submittedName>
</protein>
<dbReference type="EMBL" id="LN483142">
    <property type="protein sequence ID" value="CED82848.1"/>
    <property type="molecule type" value="Genomic_DNA"/>
</dbReference>
<feature type="compositionally biased region" description="Low complexity" evidence="1">
    <location>
        <begin position="200"/>
        <end position="212"/>
    </location>
</feature>
<dbReference type="Pfam" id="PF00620">
    <property type="entry name" value="RhoGAP"/>
    <property type="match status" value="1"/>
</dbReference>
<evidence type="ECO:0000313" key="3">
    <source>
        <dbReference type="EMBL" id="CED82848.1"/>
    </source>
</evidence>
<feature type="compositionally biased region" description="Low complexity" evidence="1">
    <location>
        <begin position="1"/>
        <end position="27"/>
    </location>
</feature>
<feature type="region of interest" description="Disordered" evidence="1">
    <location>
        <begin position="1"/>
        <end position="68"/>
    </location>
</feature>
<feature type="compositionally biased region" description="Low complexity" evidence="1">
    <location>
        <begin position="230"/>
        <end position="252"/>
    </location>
</feature>
<feature type="compositionally biased region" description="Polar residues" evidence="1">
    <location>
        <begin position="185"/>
        <end position="199"/>
    </location>
</feature>
<dbReference type="PROSITE" id="PS50238">
    <property type="entry name" value="RHOGAP"/>
    <property type="match status" value="1"/>
</dbReference>
<dbReference type="InterPro" id="IPR000198">
    <property type="entry name" value="RhoGAP_dom"/>
</dbReference>
<dbReference type="InterPro" id="IPR039767">
    <property type="entry name" value="RALBP1"/>
</dbReference>
<feature type="compositionally biased region" description="Polar residues" evidence="1">
    <location>
        <begin position="138"/>
        <end position="155"/>
    </location>
</feature>
<feature type="compositionally biased region" description="Polar residues" evidence="1">
    <location>
        <begin position="259"/>
        <end position="270"/>
    </location>
</feature>
<proteinExistence type="predicted"/>
<dbReference type="CDD" id="cd00159">
    <property type="entry name" value="RhoGAP"/>
    <property type="match status" value="1"/>
</dbReference>
<dbReference type="GO" id="GO:0031267">
    <property type="term" value="F:small GTPase binding"/>
    <property type="evidence" value="ECO:0007669"/>
    <property type="project" value="InterPro"/>
</dbReference>
<feature type="region of interest" description="Disordered" evidence="1">
    <location>
        <begin position="1101"/>
        <end position="1177"/>
    </location>
</feature>
<feature type="compositionally biased region" description="Polar residues" evidence="1">
    <location>
        <begin position="804"/>
        <end position="814"/>
    </location>
</feature>
<feature type="region of interest" description="Disordered" evidence="1">
    <location>
        <begin position="84"/>
        <end position="394"/>
    </location>
</feature>
<feature type="domain" description="Rho-GAP" evidence="2">
    <location>
        <begin position="575"/>
        <end position="797"/>
    </location>
</feature>
<sequence length="1177" mass="123629">MSILSRSVSPSISSSSSVGTSGSITSLAGIQSASSSVSDGLRAESWEETGYQAGLPSGSEDEQERAWRDGVTLRKGWQFLDAAAAQSDDMGLGNRTRKRFSHTEGPSGTPGRQSPGGFTISSSSGEMNRVSIAETVKPSLSNVSSHEQLSFTLEGQQQQSFVPSPSSDSSHFMSPITPLGRKSRASSISALGVSHSLTKSSSSSSSPSSSSSSPPPPPPSSTKPTWVELASPSNSPASASPLFSSSFGFPHSSARHSPPLQNIQSFSRAQAYTPPSGTPPPGSSSTPSLPAKPIWLQSNPLSSSLSQTSVLEPSNASSSCSSTPKKPSSSSSSSSTRNGKPYTSSNHTPYSQAVTSSLSLSSAPPLPPRSPQIQKHVAEAEFSSSSSKPSGGRFGLGSGIKGRLAAIGGAVGGVATGFYNERSTYTPSFSNQSNSSYPQSFNSLSSSSSISTLSTSSTSSPYLSQPSTFQPDSFLPAVPKQRTFPQVLFSVPGSAVRHFNSSWRARAGSPSSSSSLASQASSTTSGTVFQWRQGFPRPIVYDPEAIIPTGSGARVFGRNIDLVGRECGVAPEDKDTVGRLIGRRSREILPALVVRCTEYLEIWAPREEGIFRISGRSTHIQKLRAQFDIGADIDLKLSDPGELDPHAVAGVFKAYLRELPDPILTSELTPGFDHTMRQYTGSTARDGAFGASATSPNLTGSELTSDRSKASLVTEIQTKLGRLPETSWYLLQAVVGLLDHTARYEEVNKMTLSNLLLVFCPSLCFSPPFLRLLVENYSVLFVTPPLPSTVSSKPTLPPRPLGPSQHTRSSSSCLDQTAPLLELSSPCPELFSGLSRRPSRDALKEANDMWIGDLGKPLPPQPVGRLDLPTDRNVDRNATGLSTGLGRPVLKVKTTEEEQKGEERQNEENKNRGIQHGSAKLAEPSRQKPVSCSKRLPVARSVSGEREGYPTERNVADHVTVPGIAAAATTSSSTTSTAEKTVLTGVVASRRYLFSTPIADRFKSTTVPHLAPLRPVHNRTMTMSDLPVPTPDGGVISSASVSASALSSSLSGPLVRSADSSSSLNRQLRRGANGGIGGGFFSSRGASGSSASASLLAGSRFGESRVDPDNGGQPAAARKKTPMWKRSSVAVGFGSGGAGGTGNGNGDGDGLGSDEQESRRSVKETIKALEAHSDERA</sequence>
<dbReference type="Gene3D" id="1.10.555.10">
    <property type="entry name" value="Rho GTPase activation protein"/>
    <property type="match status" value="1"/>
</dbReference>
<dbReference type="SMART" id="SM00324">
    <property type="entry name" value="RhoGAP"/>
    <property type="match status" value="1"/>
</dbReference>
<feature type="compositionally biased region" description="Polar residues" evidence="1">
    <location>
        <begin position="28"/>
        <end position="38"/>
    </location>
</feature>
<dbReference type="InterPro" id="IPR008936">
    <property type="entry name" value="Rho_GTPase_activation_prot"/>
</dbReference>
<feature type="compositionally biased region" description="Gly residues" evidence="1">
    <location>
        <begin position="1133"/>
        <end position="1151"/>
    </location>
</feature>
<feature type="region of interest" description="Disordered" evidence="1">
    <location>
        <begin position="851"/>
        <end position="950"/>
    </location>
</feature>
<dbReference type="PANTHER" id="PTHR12783:SF5">
    <property type="entry name" value="RALA-BINDING PROTEIN 1"/>
    <property type="match status" value="1"/>
</dbReference>
<feature type="region of interest" description="Disordered" evidence="1">
    <location>
        <begin position="787"/>
        <end position="814"/>
    </location>
</feature>
<evidence type="ECO:0000256" key="1">
    <source>
        <dbReference type="SAM" id="MobiDB-lite"/>
    </source>
</evidence>
<feature type="compositionally biased region" description="Low complexity" evidence="1">
    <location>
        <begin position="156"/>
        <end position="175"/>
    </location>
</feature>
<dbReference type="AlphaFoldDB" id="A0A0F7SS49"/>
<dbReference type="GO" id="GO:0007264">
    <property type="term" value="P:small GTPase-mediated signal transduction"/>
    <property type="evidence" value="ECO:0007669"/>
    <property type="project" value="InterPro"/>
</dbReference>
<feature type="compositionally biased region" description="Polar residues" evidence="1">
    <location>
        <begin position="337"/>
        <end position="355"/>
    </location>
</feature>
<feature type="compositionally biased region" description="Basic and acidic residues" evidence="1">
    <location>
        <begin position="893"/>
        <end position="911"/>
    </location>
</feature>
<dbReference type="PANTHER" id="PTHR12783">
    <property type="entry name" value="RALA BINDING PROTEIN 1 RALBP1"/>
    <property type="match status" value="1"/>
</dbReference>
<accession>A0A0F7SS49</accession>
<dbReference type="GO" id="GO:0005096">
    <property type="term" value="F:GTPase activator activity"/>
    <property type="evidence" value="ECO:0007669"/>
    <property type="project" value="InterPro"/>
</dbReference>
<reference evidence="3" key="1">
    <citation type="submission" date="2014-08" db="EMBL/GenBank/DDBJ databases">
        <authorList>
            <person name="Sharma Rahul"/>
            <person name="Thines Marco"/>
        </authorList>
    </citation>
    <scope>NUCLEOTIDE SEQUENCE</scope>
</reference>
<organism evidence="3">
    <name type="scientific">Phaffia rhodozyma</name>
    <name type="common">Yeast</name>
    <name type="synonym">Xanthophyllomyces dendrorhous</name>
    <dbReference type="NCBI Taxonomy" id="264483"/>
    <lineage>
        <taxon>Eukaryota</taxon>
        <taxon>Fungi</taxon>
        <taxon>Dikarya</taxon>
        <taxon>Basidiomycota</taxon>
        <taxon>Agaricomycotina</taxon>
        <taxon>Tremellomycetes</taxon>
        <taxon>Cystofilobasidiales</taxon>
        <taxon>Mrakiaceae</taxon>
        <taxon>Phaffia</taxon>
    </lineage>
</organism>
<evidence type="ECO:0000259" key="2">
    <source>
        <dbReference type="PROSITE" id="PS50238"/>
    </source>
</evidence>